<dbReference type="PANTHER" id="PTHR12375">
    <property type="entry name" value="RNA-BINDING PROTEIN LUC7-RELATED"/>
    <property type="match status" value="1"/>
</dbReference>
<dbReference type="OrthoDB" id="153872at2759"/>
<dbReference type="GeneTree" id="ENSGT00950000183213"/>
<dbReference type="GO" id="GO:0006376">
    <property type="term" value="P:mRNA splice site recognition"/>
    <property type="evidence" value="ECO:0007669"/>
    <property type="project" value="InterPro"/>
</dbReference>
<reference evidence="4" key="1">
    <citation type="submission" date="2025-05" db="UniProtKB">
        <authorList>
            <consortium name="Ensembl"/>
        </authorList>
    </citation>
    <scope>IDENTIFICATION</scope>
</reference>
<keyword evidence="2" id="KW-0508">mRNA splicing</keyword>
<evidence type="ECO:0000256" key="2">
    <source>
        <dbReference type="RuleBase" id="RU369106"/>
    </source>
</evidence>
<dbReference type="Ensembl" id="ENSSVLT00005023450.1">
    <property type="protein sequence ID" value="ENSSVLP00005021046.1"/>
    <property type="gene ID" value="ENSSVLG00005016802.1"/>
</dbReference>
<dbReference type="Ensembl" id="ENSSVLT00005023157.1">
    <property type="protein sequence ID" value="ENSSVLP00005020775.1"/>
    <property type="gene ID" value="ENSSVLG00005016594.1"/>
</dbReference>
<sequence length="305" mass="35672">CWCRSRCTAMLDQLMGTSREGPWWWQPPVDDRVCKSHLLNCCPHDVLSGTRMYLGECLKVHDLAFRADYEIASKEQDFFFELDAMDHLQSFIANCDQRTEVTKKRLAETQEKSAQVTVKAECVHGLNEEIGKLLAKVEELGAEGNKAWAKKREAEEVYWNSVPASSFQQQKLRVCEVCSAYLCLHDNDRRLTDHFGGKLHLGFIEIREKLEELKRVVAEKQKKRNQEKGEAEEVRSHSKNPKRSRFIEHRRHRSGSMSRERKKMTRSKSREKHHRHGSCSSSRSQNHSHQRSRHSSRDRSRESKR</sequence>
<feature type="compositionally biased region" description="Basic residues" evidence="3">
    <location>
        <begin position="237"/>
        <end position="277"/>
    </location>
</feature>
<feature type="compositionally biased region" description="Basic and acidic residues" evidence="3">
    <location>
        <begin position="220"/>
        <end position="236"/>
    </location>
</feature>
<feature type="region of interest" description="Disordered" evidence="3">
    <location>
        <begin position="220"/>
        <end position="305"/>
    </location>
</feature>
<evidence type="ECO:0000313" key="4">
    <source>
        <dbReference type="Ensembl" id="ENSSVLP00005020775.1"/>
    </source>
</evidence>
<dbReference type="InterPro" id="IPR004882">
    <property type="entry name" value="Luc7-rel"/>
</dbReference>
<evidence type="ECO:0000313" key="5">
    <source>
        <dbReference type="Proteomes" id="UP000694564"/>
    </source>
</evidence>
<organism evidence="4 5">
    <name type="scientific">Sciurus vulgaris</name>
    <name type="common">Eurasian red squirrel</name>
    <dbReference type="NCBI Taxonomy" id="55149"/>
    <lineage>
        <taxon>Eukaryota</taxon>
        <taxon>Metazoa</taxon>
        <taxon>Chordata</taxon>
        <taxon>Craniata</taxon>
        <taxon>Vertebrata</taxon>
        <taxon>Euteleostomi</taxon>
        <taxon>Mammalia</taxon>
        <taxon>Eutheria</taxon>
        <taxon>Euarchontoglires</taxon>
        <taxon>Glires</taxon>
        <taxon>Rodentia</taxon>
        <taxon>Sciuromorpha</taxon>
        <taxon>Sciuridae</taxon>
        <taxon>Sciurinae</taxon>
        <taxon>Sciurini</taxon>
        <taxon>Sciurus</taxon>
    </lineage>
</organism>
<dbReference type="GO" id="GO:0005685">
    <property type="term" value="C:U1 snRNP"/>
    <property type="evidence" value="ECO:0007669"/>
    <property type="project" value="InterPro"/>
</dbReference>
<evidence type="ECO:0000256" key="1">
    <source>
        <dbReference type="ARBA" id="ARBA00005655"/>
    </source>
</evidence>
<keyword evidence="2" id="KW-0507">mRNA processing</keyword>
<dbReference type="AlphaFoldDB" id="A0A8D2D908"/>
<name>A0A8D2D908_SCIVU</name>
<dbReference type="GO" id="GO:0003729">
    <property type="term" value="F:mRNA binding"/>
    <property type="evidence" value="ECO:0007669"/>
    <property type="project" value="UniProtKB-UniRule"/>
</dbReference>
<comment type="similarity">
    <text evidence="1 2">Belongs to the Luc7 family.</text>
</comment>
<feature type="compositionally biased region" description="Basic and acidic residues" evidence="3">
    <location>
        <begin position="295"/>
        <end position="305"/>
    </location>
</feature>
<dbReference type="Pfam" id="PF03194">
    <property type="entry name" value="LUC7"/>
    <property type="match status" value="1"/>
</dbReference>
<dbReference type="Proteomes" id="UP000694564">
    <property type="component" value="Chromosome 17"/>
</dbReference>
<proteinExistence type="inferred from homology"/>
<keyword evidence="5" id="KW-1185">Reference proteome</keyword>
<evidence type="ECO:0000256" key="3">
    <source>
        <dbReference type="SAM" id="MobiDB-lite"/>
    </source>
</evidence>
<accession>A0A8D2D908</accession>
<protein>
    <submittedName>
        <fullName evidence="4">Uncharacterized protein</fullName>
    </submittedName>
</protein>